<reference evidence="1 2" key="1">
    <citation type="submission" date="2022-05" db="EMBL/GenBank/DDBJ databases">
        <title>Microbulbifer sp. nov., isolated from sponge.</title>
        <authorList>
            <person name="Gao L."/>
        </authorList>
    </citation>
    <scope>NUCLEOTIDE SEQUENCE [LARGE SCALE GENOMIC DNA]</scope>
    <source>
        <strain evidence="1 2">MI-G</strain>
    </source>
</reference>
<proteinExistence type="predicted"/>
<accession>A0ABY9E850</accession>
<dbReference type="Proteomes" id="UP001321520">
    <property type="component" value="Chromosome"/>
</dbReference>
<sequence>MQSLTYPVLIFNKKFIQGQLNTEKDLCIRTRKSVEQKLFDDLTIIDSKGHKFSVLGYEARDSFYVQVKNIIDVALDFFLRPKEELSTNIQFELSEPEKVSFESVKQQLSVLMKKNPKWFDPKNENFKSIDDKLESYASLEELISLLAGYP</sequence>
<evidence type="ECO:0000313" key="2">
    <source>
        <dbReference type="Proteomes" id="UP001321520"/>
    </source>
</evidence>
<keyword evidence="2" id="KW-1185">Reference proteome</keyword>
<dbReference type="EMBL" id="CP098023">
    <property type="protein sequence ID" value="WKD48527.1"/>
    <property type="molecule type" value="Genomic_DNA"/>
</dbReference>
<dbReference type="RefSeq" id="WP_301414287.1">
    <property type="nucleotide sequence ID" value="NZ_CP098023.1"/>
</dbReference>
<name>A0ABY9E850_9GAMM</name>
<organism evidence="1 2">
    <name type="scientific">Microbulbifer spongiae</name>
    <dbReference type="NCBI Taxonomy" id="2944933"/>
    <lineage>
        <taxon>Bacteria</taxon>
        <taxon>Pseudomonadati</taxon>
        <taxon>Pseudomonadota</taxon>
        <taxon>Gammaproteobacteria</taxon>
        <taxon>Cellvibrionales</taxon>
        <taxon>Microbulbiferaceae</taxon>
        <taxon>Microbulbifer</taxon>
    </lineage>
</organism>
<evidence type="ECO:0000313" key="1">
    <source>
        <dbReference type="EMBL" id="WKD48527.1"/>
    </source>
</evidence>
<gene>
    <name evidence="1" type="ORF">M8T91_11395</name>
</gene>
<protein>
    <submittedName>
        <fullName evidence="1">Uncharacterized protein</fullName>
    </submittedName>
</protein>